<dbReference type="OrthoDB" id="5982046at2759"/>
<evidence type="ECO:0000256" key="2">
    <source>
        <dbReference type="ARBA" id="ARBA00022692"/>
    </source>
</evidence>
<evidence type="ECO:0000313" key="11">
    <source>
        <dbReference type="EMBL" id="CAB3999207.1"/>
    </source>
</evidence>
<evidence type="ECO:0000256" key="7">
    <source>
        <dbReference type="ARBA" id="ARBA00023157"/>
    </source>
</evidence>
<evidence type="ECO:0000256" key="6">
    <source>
        <dbReference type="ARBA" id="ARBA00023136"/>
    </source>
</evidence>
<dbReference type="Pfam" id="PF13895">
    <property type="entry name" value="Ig_2"/>
    <property type="match status" value="1"/>
</dbReference>
<dbReference type="FunFam" id="2.60.40.10:FF:000016">
    <property type="entry name" value="Fibroblast growth factor receptor"/>
    <property type="match status" value="2"/>
</dbReference>
<dbReference type="InterPro" id="IPR003598">
    <property type="entry name" value="Ig_sub2"/>
</dbReference>
<dbReference type="AlphaFoldDB" id="A0A7D9I382"/>
<name>A0A7D9I382_PARCT</name>
<sequence length="696" mass="80452">MRNLVLFTLCFWWSYARQSETPYKRRMQFKELPPIFLNEQVGTSVTLNCPVKPSVVRMYRYLRRIKSGNELQRARRQMRNVLGVRYKWYKDGEPIRHHRSAWFMKLQAVHIEDAGKYTCEVAMPKHGTSRNFVLKVFKQLRSGRPILDSKSKNISLRVGESTTLRCISRNTRHRPQVSWLKWNKPNELNRLGNLEFTQNDMNLHTLSKQGKAYELIDPKRNGEASSVRARIQGGKKVKSYEFRLTLDNVQEEDSGVYVCLVRNKYGTDYRKSFVQVKSMKGLAPYPTNEKLRRSFMAFPAFSTARLKCYVTGDKPLTYQWYKNGKKFTHRRLSRRMNSTTSTLRIRNLLTSDSGLYTCRVSNPYGVHEHNITLKILQRIRSAPILLKNYAKNVTSSWGKTVMFECIELISNPMPDYRWYRWHSVPATYPKLDFRNTSQFTEIDPIHYTPMQVKVGSNNRYGGKLTINNITEDDAGLYSCVLRNQFGMDYASAFLHWKSNEGPKFLSTVHRPTLIKIPQTAPLRLDCDATGDPKPNIIWSRNGQPLTKTRGMTVSNYTLTLNELLPQHSGNYTCHVKNKWGSINHTFDVGIKEWLFTRPIILPMETKVLKSGGEYELKCTIVSSGPLTPSMIKNLGTNLEGSESLTSKAKLVKLDKHVYEYIYVIQNATNKDSGNYSCVARNAIGESQRKFQIKVEA</sequence>
<gene>
    <name evidence="11" type="ORF">PACLA_8A040494</name>
</gene>
<dbReference type="PANTHER" id="PTHR19890">
    <property type="entry name" value="FIBROBLAST GROWTH FACTOR RECEPTOR"/>
    <property type="match status" value="1"/>
</dbReference>
<evidence type="ECO:0000313" key="12">
    <source>
        <dbReference type="Proteomes" id="UP001152795"/>
    </source>
</evidence>
<keyword evidence="10" id="KW-0393">Immunoglobulin domain</keyword>
<dbReference type="InterPro" id="IPR036179">
    <property type="entry name" value="Ig-like_dom_sf"/>
</dbReference>
<keyword evidence="8 11" id="KW-0675">Receptor</keyword>
<organism evidence="11 12">
    <name type="scientific">Paramuricea clavata</name>
    <name type="common">Red gorgonian</name>
    <name type="synonym">Violescent sea-whip</name>
    <dbReference type="NCBI Taxonomy" id="317549"/>
    <lineage>
        <taxon>Eukaryota</taxon>
        <taxon>Metazoa</taxon>
        <taxon>Cnidaria</taxon>
        <taxon>Anthozoa</taxon>
        <taxon>Octocorallia</taxon>
        <taxon>Malacalcyonacea</taxon>
        <taxon>Plexauridae</taxon>
        <taxon>Paramuricea</taxon>
    </lineage>
</organism>
<comment type="caution">
    <text evidence="11">The sequence shown here is derived from an EMBL/GenBank/DDBJ whole genome shotgun (WGS) entry which is preliminary data.</text>
</comment>
<keyword evidence="5" id="KW-1133">Transmembrane helix</keyword>
<keyword evidence="7" id="KW-1015">Disulfide bond</keyword>
<dbReference type="InterPro" id="IPR013151">
    <property type="entry name" value="Immunoglobulin_dom"/>
</dbReference>
<evidence type="ECO:0000256" key="10">
    <source>
        <dbReference type="ARBA" id="ARBA00023319"/>
    </source>
</evidence>
<evidence type="ECO:0000256" key="9">
    <source>
        <dbReference type="ARBA" id="ARBA00023180"/>
    </source>
</evidence>
<keyword evidence="12" id="KW-1185">Reference proteome</keyword>
<dbReference type="Pfam" id="PF07679">
    <property type="entry name" value="I-set"/>
    <property type="match status" value="2"/>
</dbReference>
<dbReference type="CDD" id="cd00099">
    <property type="entry name" value="IgV"/>
    <property type="match status" value="1"/>
</dbReference>
<dbReference type="SMART" id="SM00409">
    <property type="entry name" value="IG"/>
    <property type="match status" value="6"/>
</dbReference>
<dbReference type="CDD" id="cd00096">
    <property type="entry name" value="Ig"/>
    <property type="match status" value="1"/>
</dbReference>
<dbReference type="EMBL" id="CACRXK020003538">
    <property type="protein sequence ID" value="CAB3999207.1"/>
    <property type="molecule type" value="Genomic_DNA"/>
</dbReference>
<evidence type="ECO:0000256" key="3">
    <source>
        <dbReference type="ARBA" id="ARBA00022729"/>
    </source>
</evidence>
<keyword evidence="6" id="KW-0472">Membrane</keyword>
<keyword evidence="3" id="KW-0732">Signal</keyword>
<dbReference type="PANTHER" id="PTHR19890:SF10">
    <property type="entry name" value="FIBROBLAST GROWTH FACTOR RECEPTOR-LIKE 1"/>
    <property type="match status" value="1"/>
</dbReference>
<dbReference type="SMART" id="SM00406">
    <property type="entry name" value="IGv"/>
    <property type="match status" value="3"/>
</dbReference>
<dbReference type="Gene3D" id="2.60.40.10">
    <property type="entry name" value="Immunoglobulins"/>
    <property type="match status" value="6"/>
</dbReference>
<accession>A0A7D9I382</accession>
<proteinExistence type="predicted"/>
<keyword evidence="4" id="KW-0677">Repeat</keyword>
<dbReference type="SMART" id="SM00408">
    <property type="entry name" value="IGc2"/>
    <property type="match status" value="6"/>
</dbReference>
<dbReference type="Proteomes" id="UP001152795">
    <property type="component" value="Unassembled WGS sequence"/>
</dbReference>
<comment type="subcellular location">
    <subcellularLocation>
        <location evidence="1">Membrane</location>
        <topology evidence="1">Single-pass membrane protein</topology>
    </subcellularLocation>
</comment>
<dbReference type="Pfam" id="PF00047">
    <property type="entry name" value="ig"/>
    <property type="match status" value="1"/>
</dbReference>
<dbReference type="PROSITE" id="PS50835">
    <property type="entry name" value="IG_LIKE"/>
    <property type="match status" value="6"/>
</dbReference>
<protein>
    <submittedName>
        <fullName evidence="11">Fibroblast growth factor receptor 2-like isoform X1</fullName>
    </submittedName>
</protein>
<dbReference type="InterPro" id="IPR013106">
    <property type="entry name" value="Ig_V-set"/>
</dbReference>
<evidence type="ECO:0000256" key="1">
    <source>
        <dbReference type="ARBA" id="ARBA00004167"/>
    </source>
</evidence>
<keyword evidence="2" id="KW-0812">Transmembrane</keyword>
<dbReference type="GO" id="GO:0016020">
    <property type="term" value="C:membrane"/>
    <property type="evidence" value="ECO:0007669"/>
    <property type="project" value="UniProtKB-SubCell"/>
</dbReference>
<dbReference type="SUPFAM" id="SSF48726">
    <property type="entry name" value="Immunoglobulin"/>
    <property type="match status" value="6"/>
</dbReference>
<dbReference type="InterPro" id="IPR052615">
    <property type="entry name" value="FGFRL"/>
</dbReference>
<evidence type="ECO:0000256" key="4">
    <source>
        <dbReference type="ARBA" id="ARBA00022737"/>
    </source>
</evidence>
<dbReference type="InterPro" id="IPR007110">
    <property type="entry name" value="Ig-like_dom"/>
</dbReference>
<dbReference type="Pfam" id="PF13927">
    <property type="entry name" value="Ig_3"/>
    <property type="match status" value="2"/>
</dbReference>
<keyword evidence="9" id="KW-0325">Glycoprotein</keyword>
<reference evidence="11" key="1">
    <citation type="submission" date="2020-04" db="EMBL/GenBank/DDBJ databases">
        <authorList>
            <person name="Alioto T."/>
            <person name="Alioto T."/>
            <person name="Gomez Garrido J."/>
        </authorList>
    </citation>
    <scope>NUCLEOTIDE SEQUENCE</scope>
    <source>
        <strain evidence="11">A484AB</strain>
    </source>
</reference>
<evidence type="ECO:0000256" key="5">
    <source>
        <dbReference type="ARBA" id="ARBA00022989"/>
    </source>
</evidence>
<evidence type="ECO:0000256" key="8">
    <source>
        <dbReference type="ARBA" id="ARBA00023170"/>
    </source>
</evidence>
<dbReference type="InterPro" id="IPR013783">
    <property type="entry name" value="Ig-like_fold"/>
</dbReference>
<dbReference type="InterPro" id="IPR013098">
    <property type="entry name" value="Ig_I-set"/>
</dbReference>
<dbReference type="InterPro" id="IPR003599">
    <property type="entry name" value="Ig_sub"/>
</dbReference>